<keyword evidence="6 9" id="KW-0472">Membrane</keyword>
<evidence type="ECO:0000256" key="4">
    <source>
        <dbReference type="ARBA" id="ARBA00022692"/>
    </source>
</evidence>
<evidence type="ECO:0000313" key="11">
    <source>
        <dbReference type="EMBL" id="MBF9072878.1"/>
    </source>
</evidence>
<evidence type="ECO:0000313" key="12">
    <source>
        <dbReference type="Proteomes" id="UP000657385"/>
    </source>
</evidence>
<dbReference type="Pfam" id="PF09594">
    <property type="entry name" value="GT87"/>
    <property type="match status" value="1"/>
</dbReference>
<keyword evidence="5 9" id="KW-1133">Transmembrane helix</keyword>
<dbReference type="GO" id="GO:0005886">
    <property type="term" value="C:plasma membrane"/>
    <property type="evidence" value="ECO:0007669"/>
    <property type="project" value="UniProtKB-SubCell"/>
</dbReference>
<gene>
    <name evidence="10" type="ORF">I2501_26795</name>
    <name evidence="11" type="ORF">I2501_33175</name>
</gene>
<proteinExistence type="inferred from homology"/>
<feature type="transmembrane region" description="Helical" evidence="9">
    <location>
        <begin position="157"/>
        <end position="176"/>
    </location>
</feature>
<sequence length="422" mass="44247">MPRPRVERFAAAFVGPEGTWLVRRTLWVLGALVCGGWALGFPLISNIPAQRYWGWSAAVGYGLAALAAALLPRARAFRVAVALALTFALVVPMAVLLARNEGQSEIWVVQQSATRLLHTGSPYILHPQDWRGYTPYLPGMALFGLPHLVLPGALGDVRIWFLLAFLGFLVATWKLLRGGSTAGLAVPLGAVLASPLVALPAAVSGVDLPMIGGCCFAMALAGRGYAARAGVVLGLVCAIKWTAWPAVPVGLLLLYQVGGWRAVRRSALWTAIVGGVLVVPFAVAFPGTMLEQVIRFPLGLSSVRTPADSPLPGHLLAELGPAGRMGSLALLGLGGLAICVWLVVRPPQNARAACDRLALGVATAFLLAPAGRFGYLQLPALLFLWPRLALHAGPDAPDAEPGPFDRTDDEDGTGVLAGVGES</sequence>
<feature type="region of interest" description="Disordered" evidence="8">
    <location>
        <begin position="395"/>
        <end position="422"/>
    </location>
</feature>
<name>A0A931BEV6_9ACTN</name>
<keyword evidence="4 9" id="KW-0812">Transmembrane</keyword>
<feature type="transmembrane region" description="Helical" evidence="9">
    <location>
        <begin position="182"/>
        <end position="201"/>
    </location>
</feature>
<feature type="transmembrane region" description="Helical" evidence="9">
    <location>
        <begin position="52"/>
        <end position="72"/>
    </location>
</feature>
<evidence type="ECO:0000256" key="5">
    <source>
        <dbReference type="ARBA" id="ARBA00022989"/>
    </source>
</evidence>
<reference evidence="11" key="1">
    <citation type="submission" date="2020-11" db="EMBL/GenBank/DDBJ databases">
        <title>Isolation and identification of active actinomycetes.</title>
        <authorList>
            <person name="Yu B."/>
        </authorList>
    </citation>
    <scope>NUCLEOTIDE SEQUENCE</scope>
    <source>
        <strain evidence="11">NEAU-YB345</strain>
    </source>
</reference>
<evidence type="ECO:0000256" key="7">
    <source>
        <dbReference type="ARBA" id="ARBA00024033"/>
    </source>
</evidence>
<comment type="subcellular location">
    <subcellularLocation>
        <location evidence="1">Cell membrane</location>
        <topology evidence="1">Multi-pass membrane protein</topology>
    </subcellularLocation>
</comment>
<protein>
    <recommendedName>
        <fullName evidence="13">DUF2029 domain-containing protein</fullName>
    </recommendedName>
</protein>
<feature type="transmembrane region" description="Helical" evidence="9">
    <location>
        <begin position="232"/>
        <end position="255"/>
    </location>
</feature>
<evidence type="ECO:0000256" key="2">
    <source>
        <dbReference type="ARBA" id="ARBA00022475"/>
    </source>
</evidence>
<evidence type="ECO:0000256" key="3">
    <source>
        <dbReference type="ARBA" id="ARBA00022679"/>
    </source>
</evidence>
<organism evidence="11 12">
    <name type="scientific">Streptacidiphilus fuscans</name>
    <dbReference type="NCBI Taxonomy" id="2789292"/>
    <lineage>
        <taxon>Bacteria</taxon>
        <taxon>Bacillati</taxon>
        <taxon>Actinomycetota</taxon>
        <taxon>Actinomycetes</taxon>
        <taxon>Kitasatosporales</taxon>
        <taxon>Streptomycetaceae</taxon>
        <taxon>Streptacidiphilus</taxon>
    </lineage>
</organism>
<dbReference type="Proteomes" id="UP000657385">
    <property type="component" value="Unassembled WGS sequence"/>
</dbReference>
<evidence type="ECO:0000256" key="8">
    <source>
        <dbReference type="SAM" id="MobiDB-lite"/>
    </source>
</evidence>
<evidence type="ECO:0000256" key="1">
    <source>
        <dbReference type="ARBA" id="ARBA00004651"/>
    </source>
</evidence>
<dbReference type="GO" id="GO:0016758">
    <property type="term" value="F:hexosyltransferase activity"/>
    <property type="evidence" value="ECO:0007669"/>
    <property type="project" value="InterPro"/>
</dbReference>
<feature type="transmembrane region" description="Helical" evidence="9">
    <location>
        <begin position="79"/>
        <end position="98"/>
    </location>
</feature>
<keyword evidence="2" id="KW-1003">Cell membrane</keyword>
<dbReference type="EMBL" id="JADPRT010000012">
    <property type="protein sequence ID" value="MBF9071635.1"/>
    <property type="molecule type" value="Genomic_DNA"/>
</dbReference>
<feature type="transmembrane region" description="Helical" evidence="9">
    <location>
        <begin position="325"/>
        <end position="344"/>
    </location>
</feature>
<evidence type="ECO:0008006" key="13">
    <source>
        <dbReference type="Google" id="ProtNLM"/>
    </source>
</evidence>
<dbReference type="AlphaFoldDB" id="A0A931BEV6"/>
<comment type="similarity">
    <text evidence="7">Belongs to the glycosyltransferase 87 family.</text>
</comment>
<accession>A0A931BEV6</accession>
<keyword evidence="3" id="KW-0808">Transferase</keyword>
<keyword evidence="12" id="KW-1185">Reference proteome</keyword>
<evidence type="ECO:0000256" key="6">
    <source>
        <dbReference type="ARBA" id="ARBA00023136"/>
    </source>
</evidence>
<dbReference type="RefSeq" id="WP_196196790.1">
    <property type="nucleotide sequence ID" value="NZ_JADPRT010000012.1"/>
</dbReference>
<evidence type="ECO:0000256" key="9">
    <source>
        <dbReference type="SAM" id="Phobius"/>
    </source>
</evidence>
<comment type="caution">
    <text evidence="11">The sequence shown here is derived from an EMBL/GenBank/DDBJ whole genome shotgun (WGS) entry which is preliminary data.</text>
</comment>
<feature type="transmembrane region" description="Helical" evidence="9">
    <location>
        <begin position="356"/>
        <end position="375"/>
    </location>
</feature>
<dbReference type="InterPro" id="IPR018584">
    <property type="entry name" value="GT87"/>
</dbReference>
<feature type="transmembrane region" description="Helical" evidence="9">
    <location>
        <begin position="267"/>
        <end position="285"/>
    </location>
</feature>
<feature type="transmembrane region" description="Helical" evidence="9">
    <location>
        <begin position="21"/>
        <end position="40"/>
    </location>
</feature>
<dbReference type="EMBL" id="JADPRT010000019">
    <property type="protein sequence ID" value="MBF9072878.1"/>
    <property type="molecule type" value="Genomic_DNA"/>
</dbReference>
<evidence type="ECO:0000313" key="10">
    <source>
        <dbReference type="EMBL" id="MBF9071635.1"/>
    </source>
</evidence>